<evidence type="ECO:0000256" key="1">
    <source>
        <dbReference type="SAM" id="MobiDB-lite"/>
    </source>
</evidence>
<feature type="compositionally biased region" description="Polar residues" evidence="1">
    <location>
        <begin position="121"/>
        <end position="130"/>
    </location>
</feature>
<comment type="caution">
    <text evidence="2">The sequence shown here is derived from an EMBL/GenBank/DDBJ whole genome shotgun (WGS) entry which is preliminary data.</text>
</comment>
<feature type="compositionally biased region" description="Acidic residues" evidence="1">
    <location>
        <begin position="185"/>
        <end position="203"/>
    </location>
</feature>
<name>A0ABT7WGH7_9FLAO</name>
<feature type="compositionally biased region" description="Polar residues" evidence="1">
    <location>
        <begin position="142"/>
        <end position="153"/>
    </location>
</feature>
<feature type="region of interest" description="Disordered" evidence="1">
    <location>
        <begin position="796"/>
        <end position="818"/>
    </location>
</feature>
<dbReference type="EMBL" id="JAUDUY010000005">
    <property type="protein sequence ID" value="MDM9632027.1"/>
    <property type="molecule type" value="Genomic_DNA"/>
</dbReference>
<accession>A0ABT7WGH7</accession>
<dbReference type="Pfam" id="PF03993">
    <property type="entry name" value="DUF349"/>
    <property type="match status" value="5"/>
</dbReference>
<gene>
    <name evidence="2" type="ORF">QU605_11115</name>
</gene>
<feature type="region of interest" description="Disordered" evidence="1">
    <location>
        <begin position="1"/>
        <end position="203"/>
    </location>
</feature>
<sequence>MSEADNNELQKKPAGGKVPTETPKRNSSTEPDERTEVIVDTGHVKPENEPQEQSPAQSEQASPDALKEVPNSETVEDSSAQAEDAAGALAESVPIPQKTSDENEVNGTAENPQKTSDENEVNGTAENPQKTSDKNEDADTADATQNKIETTSGKKAPAVLEPEDESADAASPAQVELQPEKTVESSEDPDTDSNEDPDDDAEEADIDKTIAEDAEDTENQRRHHIPFLDYHSLSMENLVGELQRLLRAEKVQSIRRHVEAIRREFNQKFQAFIEEKKEEFIGRGGEDSDFSYNSVTKRQFNELYSEYREKRSQYYKNLEKQLDENLQERLIIIEDLKGLVNVEEDMNSTYKSFKEIQERWKKAGPVPRANYNDVWRTYQHHLEIFYDFLSLNRELRDLDFKYNLEEKEKLSARAEALLQEEDINKAFRELQILHKIWKEDIGPVAKEHREAIWEKFSEATRKMHERRQRHFQELDKRYEGNLEEKQKIIARIEEVSNTVAKNHKGIQKQIREIETLRDQFFKAGKVPQKDNEATWASFKGAVRNFNRSKNAFYKTLKKEQQENLDLKRALLKQAIALKDSEDWDTATSEMKKIQREWKEIGHVPRKYSDAIWKEFKTACNHYFDRLHSNKNSAFAEEKKNLELKSKLLDELRGFQLEGNREKDLKTLQDYIGKWKAVGHVPRNRKHITSKFNKILDALFRKLDVGKQEAEILKYGDRIADLAKEEDSRAIAQERQFVRKKIEEVKGEIRQLENNLNFFSEPSEDNPLVKEVLQNLEKKKKGLENWNAKLKKLNILRNSLNNDEKSPDESNSEASENTD</sequence>
<keyword evidence="3" id="KW-1185">Reference proteome</keyword>
<protein>
    <submittedName>
        <fullName evidence="2">DUF349 domain-containing protein</fullName>
    </submittedName>
</protein>
<dbReference type="Proteomes" id="UP001174839">
    <property type="component" value="Unassembled WGS sequence"/>
</dbReference>
<feature type="compositionally biased region" description="Low complexity" evidence="1">
    <location>
        <begin position="77"/>
        <end position="92"/>
    </location>
</feature>
<evidence type="ECO:0000313" key="3">
    <source>
        <dbReference type="Proteomes" id="UP001174839"/>
    </source>
</evidence>
<proteinExistence type="predicted"/>
<feature type="compositionally biased region" description="Low complexity" evidence="1">
    <location>
        <begin position="51"/>
        <end position="63"/>
    </location>
</feature>
<dbReference type="RefSeq" id="WP_289725389.1">
    <property type="nucleotide sequence ID" value="NZ_JAUDUY010000005.1"/>
</dbReference>
<evidence type="ECO:0000313" key="2">
    <source>
        <dbReference type="EMBL" id="MDM9632027.1"/>
    </source>
</evidence>
<feature type="compositionally biased region" description="Polar residues" evidence="1">
    <location>
        <begin position="105"/>
        <end position="114"/>
    </location>
</feature>
<dbReference type="InterPro" id="IPR007139">
    <property type="entry name" value="DUF349"/>
</dbReference>
<reference evidence="2" key="1">
    <citation type="submission" date="2023-06" db="EMBL/GenBank/DDBJ databases">
        <title>Robiginitalea aurantiacus sp. nov. and Algoriphagus sediminis sp. nov., isolated from coastal sediment.</title>
        <authorList>
            <person name="Zhou Z.Y."/>
            <person name="An J."/>
            <person name="Jia Y.W."/>
            <person name="Du Z.J."/>
        </authorList>
    </citation>
    <scope>NUCLEOTIDE SEQUENCE</scope>
    <source>
        <strain evidence="2">M39</strain>
    </source>
</reference>
<organism evidence="2 3">
    <name type="scientific">Robiginitalea aurantiaca</name>
    <dbReference type="NCBI Taxonomy" id="3056915"/>
    <lineage>
        <taxon>Bacteria</taxon>
        <taxon>Pseudomonadati</taxon>
        <taxon>Bacteroidota</taxon>
        <taxon>Flavobacteriia</taxon>
        <taxon>Flavobacteriales</taxon>
        <taxon>Flavobacteriaceae</taxon>
        <taxon>Robiginitalea</taxon>
    </lineage>
</organism>
<feature type="compositionally biased region" description="Basic and acidic residues" evidence="1">
    <location>
        <begin position="31"/>
        <end position="48"/>
    </location>
</feature>